<dbReference type="InterPro" id="IPR024072">
    <property type="entry name" value="DHFR-like_dom_sf"/>
</dbReference>
<dbReference type="EMBL" id="JSWE01000096">
    <property type="protein sequence ID" value="KIE05394.1"/>
    <property type="molecule type" value="Genomic_DNA"/>
</dbReference>
<feature type="binding site" evidence="15">
    <location>
        <position position="158"/>
    </location>
    <ligand>
        <name>NADP(+)</name>
        <dbReference type="ChEBI" id="CHEBI:58349"/>
    </ligand>
</feature>
<dbReference type="GO" id="GO:0008270">
    <property type="term" value="F:zinc ion binding"/>
    <property type="evidence" value="ECO:0007669"/>
    <property type="project" value="InterPro"/>
</dbReference>
<evidence type="ECO:0000256" key="3">
    <source>
        <dbReference type="ARBA" id="ARBA00004910"/>
    </source>
</evidence>
<comment type="similarity">
    <text evidence="5 13">In the C-terminal section; belongs to the HTP reductase family.</text>
</comment>
<dbReference type="PANTHER" id="PTHR38011">
    <property type="entry name" value="DIHYDROFOLATE REDUCTASE FAMILY PROTEIN (AFU_ORTHOLOGUE AFUA_8G06820)"/>
    <property type="match status" value="1"/>
</dbReference>
<dbReference type="PROSITE" id="PS00903">
    <property type="entry name" value="CYT_DCMP_DEAMINASES_1"/>
    <property type="match status" value="1"/>
</dbReference>
<feature type="binding site" evidence="16">
    <location>
        <position position="88"/>
    </location>
    <ligand>
        <name>Zn(2+)</name>
        <dbReference type="ChEBI" id="CHEBI:29105"/>
        <note>catalytic</note>
    </ligand>
</feature>
<feature type="binding site" evidence="16">
    <location>
        <position position="79"/>
    </location>
    <ligand>
        <name>Zn(2+)</name>
        <dbReference type="ChEBI" id="CHEBI:29105"/>
        <note>catalytic</note>
    </ligand>
</feature>
<evidence type="ECO:0000256" key="16">
    <source>
        <dbReference type="PIRSR" id="PIRSR006769-3"/>
    </source>
</evidence>
<dbReference type="GO" id="GO:0008835">
    <property type="term" value="F:diaminohydroxyphosphoribosylaminopyrimidine deaminase activity"/>
    <property type="evidence" value="ECO:0007669"/>
    <property type="project" value="UniProtKB-EC"/>
</dbReference>
<evidence type="ECO:0000256" key="2">
    <source>
        <dbReference type="ARBA" id="ARBA00004882"/>
    </source>
</evidence>
<evidence type="ECO:0000313" key="19">
    <source>
        <dbReference type="Proteomes" id="UP000031258"/>
    </source>
</evidence>
<comment type="function">
    <text evidence="1 13">Converts 2,5-diamino-6-(ribosylamino)-4(3h)-pyrimidinone 5'-phosphate into 5-amino-6-(ribosylamino)-2,4(1h,3h)-pyrimidinedione 5'-phosphate.</text>
</comment>
<name>A0A0C1QIP7_9RICK</name>
<dbReference type="NCBIfam" id="TIGR00326">
    <property type="entry name" value="eubact_ribD"/>
    <property type="match status" value="1"/>
</dbReference>
<organism evidence="18 19">
    <name type="scientific">Candidatus Jidaibacter acanthamoebae</name>
    <dbReference type="NCBI Taxonomy" id="86105"/>
    <lineage>
        <taxon>Bacteria</taxon>
        <taxon>Pseudomonadati</taxon>
        <taxon>Pseudomonadota</taxon>
        <taxon>Alphaproteobacteria</taxon>
        <taxon>Rickettsiales</taxon>
        <taxon>Candidatus Midichloriaceae</taxon>
        <taxon>Candidatus Jidaibacter</taxon>
    </lineage>
</organism>
<dbReference type="InterPro" id="IPR050765">
    <property type="entry name" value="Riboflavin_Biosynth_HTPR"/>
</dbReference>
<dbReference type="SUPFAM" id="SSF53597">
    <property type="entry name" value="Dihydrofolate reductase-like"/>
    <property type="match status" value="1"/>
</dbReference>
<keyword evidence="19" id="KW-1185">Reference proteome</keyword>
<dbReference type="CDD" id="cd01284">
    <property type="entry name" value="Riboflavin_deaminase-reductase"/>
    <property type="match status" value="1"/>
</dbReference>
<feature type="binding site" evidence="15">
    <location>
        <position position="208"/>
    </location>
    <ligand>
        <name>substrate</name>
    </ligand>
</feature>
<feature type="domain" description="CMP/dCMP-type deaminase" evidence="17">
    <location>
        <begin position="4"/>
        <end position="126"/>
    </location>
</feature>
<evidence type="ECO:0000256" key="15">
    <source>
        <dbReference type="PIRSR" id="PIRSR006769-2"/>
    </source>
</evidence>
<evidence type="ECO:0000256" key="10">
    <source>
        <dbReference type="ARBA" id="ARBA00022857"/>
    </source>
</evidence>
<dbReference type="EC" id="3.5.4.26" evidence="13"/>
<dbReference type="SUPFAM" id="SSF53927">
    <property type="entry name" value="Cytidine deaminase-like"/>
    <property type="match status" value="1"/>
</dbReference>
<comment type="similarity">
    <text evidence="4 13">In the N-terminal section; belongs to the cytidine and deoxycytidylate deaminase family.</text>
</comment>
<dbReference type="InterPro" id="IPR016193">
    <property type="entry name" value="Cytidine_deaminase-like"/>
</dbReference>
<dbReference type="InterPro" id="IPR002125">
    <property type="entry name" value="CMP_dCMP_dom"/>
</dbReference>
<dbReference type="FunFam" id="3.40.140.10:FF:000025">
    <property type="entry name" value="Riboflavin biosynthesis protein RibD"/>
    <property type="match status" value="1"/>
</dbReference>
<comment type="caution">
    <text evidence="18">The sequence shown here is derived from an EMBL/GenBank/DDBJ whole genome shotgun (WGS) entry which is preliminary data.</text>
</comment>
<evidence type="ECO:0000259" key="17">
    <source>
        <dbReference type="PROSITE" id="PS51747"/>
    </source>
</evidence>
<evidence type="ECO:0000256" key="4">
    <source>
        <dbReference type="ARBA" id="ARBA00005259"/>
    </source>
</evidence>
<keyword evidence="6 13" id="KW-0686">Riboflavin biosynthesis</keyword>
<comment type="catalytic activity">
    <reaction evidence="13">
        <text>5-amino-6-(5-phospho-D-ribitylamino)uracil + NADP(+) = 5-amino-6-(5-phospho-D-ribosylamino)uracil + NADPH + H(+)</text>
        <dbReference type="Rhea" id="RHEA:17845"/>
        <dbReference type="ChEBI" id="CHEBI:15378"/>
        <dbReference type="ChEBI" id="CHEBI:57783"/>
        <dbReference type="ChEBI" id="CHEBI:58349"/>
        <dbReference type="ChEBI" id="CHEBI:58421"/>
        <dbReference type="ChEBI" id="CHEBI:58453"/>
        <dbReference type="EC" id="1.1.1.193"/>
    </reaction>
</comment>
<dbReference type="InterPro" id="IPR011549">
    <property type="entry name" value="RibD_C"/>
</dbReference>
<evidence type="ECO:0000256" key="1">
    <source>
        <dbReference type="ARBA" id="ARBA00002151"/>
    </source>
</evidence>
<evidence type="ECO:0000256" key="7">
    <source>
        <dbReference type="ARBA" id="ARBA00022723"/>
    </source>
</evidence>
<dbReference type="PANTHER" id="PTHR38011:SF7">
    <property type="entry name" value="2,5-DIAMINO-6-RIBOSYLAMINO-4(3H)-PYRIMIDINONE 5'-PHOSPHATE REDUCTASE"/>
    <property type="match status" value="1"/>
</dbReference>
<dbReference type="PIRSF" id="PIRSF006769">
    <property type="entry name" value="RibD"/>
    <property type="match status" value="1"/>
</dbReference>
<evidence type="ECO:0000256" key="11">
    <source>
        <dbReference type="ARBA" id="ARBA00023002"/>
    </source>
</evidence>
<keyword evidence="11 13" id="KW-0560">Oxidoreductase</keyword>
<dbReference type="NCBIfam" id="TIGR00227">
    <property type="entry name" value="ribD_Cterm"/>
    <property type="match status" value="1"/>
</dbReference>
<dbReference type="Gene3D" id="3.40.430.10">
    <property type="entry name" value="Dihydrofolate Reductase, subunit A"/>
    <property type="match status" value="1"/>
</dbReference>
<evidence type="ECO:0000256" key="14">
    <source>
        <dbReference type="PIRSR" id="PIRSR006769-1"/>
    </source>
</evidence>
<proteinExistence type="inferred from homology"/>
<feature type="active site" description="Proton donor" evidence="14">
    <location>
        <position position="55"/>
    </location>
</feature>
<keyword evidence="10 13" id="KW-0521">NADP</keyword>
<protein>
    <recommendedName>
        <fullName evidence="13">Riboflavin biosynthesis protein RibD</fullName>
    </recommendedName>
    <domain>
        <recommendedName>
            <fullName evidence="13">Diaminohydroxyphosphoribosylaminopyrimidine deaminase</fullName>
            <shortName evidence="13">DRAP deaminase</shortName>
            <ecNumber evidence="13">3.5.4.26</ecNumber>
        </recommendedName>
        <alternativeName>
            <fullName evidence="13">Riboflavin-specific deaminase</fullName>
        </alternativeName>
    </domain>
    <domain>
        <recommendedName>
            <fullName evidence="13">5-amino-6-(5-phosphoribosylamino)uracil reductase</fullName>
            <ecNumber evidence="13">1.1.1.193</ecNumber>
        </recommendedName>
        <alternativeName>
            <fullName evidence="13">HTP reductase</fullName>
        </alternativeName>
    </domain>
</protein>
<dbReference type="Proteomes" id="UP000031258">
    <property type="component" value="Unassembled WGS sequence"/>
</dbReference>
<dbReference type="InterPro" id="IPR002734">
    <property type="entry name" value="RibDG_C"/>
</dbReference>
<feature type="binding site" evidence="15">
    <location>
        <position position="200"/>
    </location>
    <ligand>
        <name>NADP(+)</name>
        <dbReference type="ChEBI" id="CHEBI:58349"/>
    </ligand>
</feature>
<feature type="binding site" evidence="15">
    <location>
        <position position="204"/>
    </location>
    <ligand>
        <name>NADP(+)</name>
        <dbReference type="ChEBI" id="CHEBI:58349"/>
    </ligand>
</feature>
<dbReference type="EC" id="1.1.1.193" evidence="13"/>
<feature type="binding site" evidence="15">
    <location>
        <position position="300"/>
    </location>
    <ligand>
        <name>substrate</name>
    </ligand>
</feature>
<feature type="binding site" evidence="16">
    <location>
        <position position="53"/>
    </location>
    <ligand>
        <name>Zn(2+)</name>
        <dbReference type="ChEBI" id="CHEBI:29105"/>
        <note>catalytic</note>
    </ligand>
</feature>
<feature type="binding site" evidence="15">
    <location>
        <position position="211"/>
    </location>
    <ligand>
        <name>substrate</name>
    </ligand>
</feature>
<keyword evidence="8 13" id="KW-0378">Hydrolase</keyword>
<evidence type="ECO:0000256" key="8">
    <source>
        <dbReference type="ARBA" id="ARBA00022801"/>
    </source>
</evidence>
<feature type="binding site" evidence="15">
    <location>
        <begin position="302"/>
        <end position="308"/>
    </location>
    <ligand>
        <name>NADP(+)</name>
        <dbReference type="ChEBI" id="CHEBI:58349"/>
    </ligand>
</feature>
<gene>
    <name evidence="18" type="ORF">NF27_DT01680</name>
</gene>
<sequence length="354" mass="39686">MEDNTHLYYMKKALELARRGEYTVSPNPMVGCIIVRQGNIISEGWHERAGEAHAEIIAIRKSTPELTKDADMYVTLEPCCHYNRTPPCTDAIIKAKIKRVIIPSLDPNPKVSGRGIEMLREAGIEVITGVLENEALKLNEIFFHYQKTRLPFVVLKWAMSLDGKMVTSAHDDKKLSSKESLEHLHLSRAKVDAILVGANTIREDDPLLTCRSDEYSNNNPLRIILSNDLSFPLSAKVLQDQDKAKTLIVTTNKVSVEQIEKFSSKNIEVLVTEGDENEQVDIKALLIELGKREITGLLVEGGSKVHVSFFKANCVNRVEAYITPYIVADLPKKLALKPFDFQAMGNDIFIKSNV</sequence>
<evidence type="ECO:0000313" key="18">
    <source>
        <dbReference type="EMBL" id="KIE05394.1"/>
    </source>
</evidence>
<dbReference type="GO" id="GO:0008703">
    <property type="term" value="F:5-amino-6-(5-phosphoribosylamino)uracil reductase activity"/>
    <property type="evidence" value="ECO:0007669"/>
    <property type="project" value="UniProtKB-EC"/>
</dbReference>
<evidence type="ECO:0000256" key="13">
    <source>
        <dbReference type="PIRNR" id="PIRNR006769"/>
    </source>
</evidence>
<dbReference type="InterPro" id="IPR004794">
    <property type="entry name" value="Eubact_RibD"/>
</dbReference>
<dbReference type="OrthoDB" id="9800865at2"/>
<dbReference type="AlphaFoldDB" id="A0A0C1QIP7"/>
<evidence type="ECO:0000256" key="9">
    <source>
        <dbReference type="ARBA" id="ARBA00022833"/>
    </source>
</evidence>
<dbReference type="Pfam" id="PF01872">
    <property type="entry name" value="RibD_C"/>
    <property type="match status" value="1"/>
</dbReference>
<dbReference type="Gene3D" id="3.40.140.10">
    <property type="entry name" value="Cytidine Deaminase, domain 2"/>
    <property type="match status" value="1"/>
</dbReference>
<keyword evidence="7 13" id="KW-0479">Metal-binding</keyword>
<comment type="pathway">
    <text evidence="3 13">Cofactor biosynthesis; riboflavin biosynthesis; 5-amino-6-(D-ribitylamino)uracil from GTP: step 3/4.</text>
</comment>
<keyword evidence="9 13" id="KW-0862">Zinc</keyword>
<dbReference type="PATRIC" id="fig|86105.3.peg.970"/>
<evidence type="ECO:0000256" key="12">
    <source>
        <dbReference type="ARBA" id="ARBA00023268"/>
    </source>
</evidence>
<reference evidence="18 19" key="1">
    <citation type="submission" date="2014-11" db="EMBL/GenBank/DDBJ databases">
        <title>A Rickettsiales Symbiont of Amoebae With Ancient Features.</title>
        <authorList>
            <person name="Schulz F."/>
            <person name="Martijn J."/>
            <person name="Wascher F."/>
            <person name="Kostanjsek R."/>
            <person name="Ettema T.J."/>
            <person name="Horn M."/>
        </authorList>
    </citation>
    <scope>NUCLEOTIDE SEQUENCE [LARGE SCALE GENOMIC DNA]</scope>
    <source>
        <strain evidence="18 19">UWC36</strain>
    </source>
</reference>
<evidence type="ECO:0000256" key="6">
    <source>
        <dbReference type="ARBA" id="ARBA00022619"/>
    </source>
</evidence>
<dbReference type="PROSITE" id="PS51747">
    <property type="entry name" value="CYT_DCMP_DEAMINASES_2"/>
    <property type="match status" value="1"/>
</dbReference>
<comment type="pathway">
    <text evidence="2 13">Cofactor biosynthesis; riboflavin biosynthesis; 5-amino-6-(D-ribitylamino)uracil from GTP: step 2/4.</text>
</comment>
<dbReference type="UniPathway" id="UPA00275">
    <property type="reaction ID" value="UER00401"/>
</dbReference>
<dbReference type="STRING" id="86105.NF27_DT01680"/>
<dbReference type="GO" id="GO:0050661">
    <property type="term" value="F:NADP binding"/>
    <property type="evidence" value="ECO:0007669"/>
    <property type="project" value="InterPro"/>
</dbReference>
<comment type="cofactor">
    <cofactor evidence="13 16">
        <name>Zn(2+)</name>
        <dbReference type="ChEBI" id="CHEBI:29105"/>
    </cofactor>
    <text evidence="13 16">Binds 1 zinc ion.</text>
</comment>
<dbReference type="GO" id="GO:0009231">
    <property type="term" value="P:riboflavin biosynthetic process"/>
    <property type="evidence" value="ECO:0007669"/>
    <property type="project" value="UniProtKB-UniPathway"/>
</dbReference>
<feature type="binding site" evidence="15">
    <location>
        <position position="188"/>
    </location>
    <ligand>
        <name>substrate</name>
    </ligand>
</feature>
<keyword evidence="12" id="KW-0511">Multifunctional enzyme</keyword>
<dbReference type="InterPro" id="IPR016192">
    <property type="entry name" value="APOBEC/CMP_deaminase_Zn-bd"/>
</dbReference>
<dbReference type="RefSeq" id="WP_053332598.1">
    <property type="nucleotide sequence ID" value="NZ_JSWE01000096.1"/>
</dbReference>
<comment type="catalytic activity">
    <reaction evidence="13">
        <text>2,5-diamino-6-hydroxy-4-(5-phosphoribosylamino)-pyrimidine + H2O + H(+) = 5-amino-6-(5-phospho-D-ribosylamino)uracil + NH4(+)</text>
        <dbReference type="Rhea" id="RHEA:21868"/>
        <dbReference type="ChEBI" id="CHEBI:15377"/>
        <dbReference type="ChEBI" id="CHEBI:15378"/>
        <dbReference type="ChEBI" id="CHEBI:28938"/>
        <dbReference type="ChEBI" id="CHEBI:58453"/>
        <dbReference type="ChEBI" id="CHEBI:58614"/>
        <dbReference type="EC" id="3.5.4.26"/>
    </reaction>
</comment>
<evidence type="ECO:0000256" key="5">
    <source>
        <dbReference type="ARBA" id="ARBA00007417"/>
    </source>
</evidence>
<accession>A0A0C1QIP7</accession>
<dbReference type="Pfam" id="PF00383">
    <property type="entry name" value="dCMP_cyt_deam_1"/>
    <property type="match status" value="1"/>
</dbReference>